<dbReference type="InterPro" id="IPR002641">
    <property type="entry name" value="PNPLA_dom"/>
</dbReference>
<keyword evidence="3" id="KW-0442">Lipid degradation</keyword>
<feature type="short sequence motif" description="GXGXXG" evidence="3">
    <location>
        <begin position="422"/>
        <end position="427"/>
    </location>
</feature>
<feature type="short sequence motif" description="GXSXG" evidence="3">
    <location>
        <begin position="454"/>
        <end position="458"/>
    </location>
</feature>
<dbReference type="InterPro" id="IPR001841">
    <property type="entry name" value="Znf_RING"/>
</dbReference>
<evidence type="ECO:0000259" key="4">
    <source>
        <dbReference type="PROSITE" id="PS50089"/>
    </source>
</evidence>
<dbReference type="Pfam" id="PF01734">
    <property type="entry name" value="Patatin"/>
    <property type="match status" value="1"/>
</dbReference>
<evidence type="ECO:0000256" key="1">
    <source>
        <dbReference type="ARBA" id="ARBA00023098"/>
    </source>
</evidence>
<organism evidence="6 7">
    <name type="scientific">Penicillium chrysogenum</name>
    <name type="common">Penicillium notatum</name>
    <dbReference type="NCBI Taxonomy" id="5076"/>
    <lineage>
        <taxon>Eukaryota</taxon>
        <taxon>Fungi</taxon>
        <taxon>Dikarya</taxon>
        <taxon>Ascomycota</taxon>
        <taxon>Pezizomycotina</taxon>
        <taxon>Eurotiomycetes</taxon>
        <taxon>Eurotiomycetidae</taxon>
        <taxon>Eurotiales</taxon>
        <taxon>Aspergillaceae</taxon>
        <taxon>Penicillium</taxon>
        <taxon>Penicillium chrysogenum species complex</taxon>
    </lineage>
</organism>
<evidence type="ECO:0000259" key="5">
    <source>
        <dbReference type="PROSITE" id="PS51635"/>
    </source>
</evidence>
<dbReference type="PANTHER" id="PTHR24185:SF8">
    <property type="entry name" value="PNPLA DOMAIN-CONTAINING PROTEIN"/>
    <property type="match status" value="1"/>
</dbReference>
<comment type="caution">
    <text evidence="6">The sequence shown here is derived from an EMBL/GenBank/DDBJ whole genome shotgun (WGS) entry which is preliminary data.</text>
</comment>
<keyword evidence="1 3" id="KW-0443">Lipid metabolism</keyword>
<evidence type="ECO:0000256" key="3">
    <source>
        <dbReference type="PROSITE-ProRule" id="PRU01161"/>
    </source>
</evidence>
<dbReference type="CDD" id="cd07199">
    <property type="entry name" value="Pat17_PNPLA8_PNPLA9_like"/>
    <property type="match status" value="1"/>
</dbReference>
<dbReference type="EMBL" id="JAPVEB010000004">
    <property type="protein sequence ID" value="KAJ5264746.1"/>
    <property type="molecule type" value="Genomic_DNA"/>
</dbReference>
<evidence type="ECO:0000313" key="6">
    <source>
        <dbReference type="EMBL" id="KAJ5264746.1"/>
    </source>
</evidence>
<gene>
    <name evidence="6" type="ORF">N7505_007539</name>
</gene>
<keyword evidence="7" id="KW-1185">Reference proteome</keyword>
<dbReference type="PROSITE" id="PS51635">
    <property type="entry name" value="PNPLA"/>
    <property type="match status" value="1"/>
</dbReference>
<dbReference type="Gene3D" id="3.40.1090.10">
    <property type="entry name" value="Cytosolic phospholipase A2 catalytic domain"/>
    <property type="match status" value="1"/>
</dbReference>
<proteinExistence type="predicted"/>
<feature type="active site" description="Nucleophile" evidence="3">
    <location>
        <position position="456"/>
    </location>
</feature>
<evidence type="ECO:0000313" key="7">
    <source>
        <dbReference type="Proteomes" id="UP001220256"/>
    </source>
</evidence>
<feature type="domain" description="RING-type" evidence="4">
    <location>
        <begin position="353"/>
        <end position="399"/>
    </location>
</feature>
<protein>
    <recommendedName>
        <fullName evidence="8">Calcium-independent phospholipase A2-gamma</fullName>
    </recommendedName>
</protein>
<keyword evidence="2" id="KW-0862">Zinc</keyword>
<dbReference type="Proteomes" id="UP001220256">
    <property type="component" value="Unassembled WGS sequence"/>
</dbReference>
<feature type="domain" description="PNPLA" evidence="5">
    <location>
        <begin position="418"/>
        <end position="625"/>
    </location>
</feature>
<accession>A0ABQ8WE97</accession>
<feature type="short sequence motif" description="DGA/G" evidence="3">
    <location>
        <begin position="612"/>
        <end position="614"/>
    </location>
</feature>
<evidence type="ECO:0000256" key="2">
    <source>
        <dbReference type="PROSITE-ProRule" id="PRU00175"/>
    </source>
</evidence>
<dbReference type="InterPro" id="IPR016035">
    <property type="entry name" value="Acyl_Trfase/lysoPLipase"/>
</dbReference>
<dbReference type="SUPFAM" id="SSF52151">
    <property type="entry name" value="FabD/lysophospholipase-like"/>
    <property type="match status" value="1"/>
</dbReference>
<sequence>MAVWLDLVMENEAWDLVDTNRLEQLVQKLPNPKHQYPCLLYFYGNSNRKKALRTLFPYNNITRKGPAGLIRLHLSTKTAHTQNPILFAESGLCLEQSLGDSKWLKNSTTKHQTFTLGGADGMLAPARLQQERPRRQLTIGDEVVPAPLQVVIVLTNSQHVTEAFAQECAQLQKLDTGTVTILDLRPRHGLSDSVVFQPLQAVIVKQLSIVQAERISNCPRFSASHLSAFWSSGVQSHERLLHAARFDLLARARRDYVRNKTMDDCLREVTQTSIGYSKEDFNDLVASAFLIDAYPPQMHGFSPTVVFAALYEKRCLSIWDNEFKYHIAGVSSRFVHHFAQLSAWGGLRSTTTCLVCLSRPPEHMLRCKHAIYDTCVVIFGKPSRLGEYHFQIAQCPICEERSDVTVRQLPPTKPPVILSLDGGGVRGLIQLGLLRALESRIGIPIASLPDLCIGTSVGALTAIDVFLNQSSVTQCFDAFPHLARNIFCHSSETPIPRCIRWFASAFNLTTDGFYNSEGLSKILKAAVNPSRRMFDVATANPAGCRIAIVASRTSDGKACVLANYRGTSPRSTNTAYEFLTPHNDRQNPSLLDAGAAPIYFQPKELPGLCLQDGGVRANNPLAIALRESSFIWPMAKRRDLLLSVGTGFSTSPPSHPTGILGRIWEGPLPRLFRAMMSSPSMDGKQGFLEALNYLPHLSTPDIFRLDQAIDGTLPGLDDVCSLEAMSNMDFAVPAELVRTILASAMFFFELDETPIQGKASFHCRGSVLCSRPNPAKILQRVLIEFPGARFKSGQDLDLGSIDLVDLCRFYGYFRKRVDFRVTSLDEMVTIEIANDTFRERIGGFPKSAQEFLDEQKAYAQFGRADHQNQEWPPQRSCYCYPTLGPYLSLREPRRGQSMTDMNPFQHQIPGYSRDNTSSIYSRSTDTAKDAIPITTIPTTLQIKPSLPEINLLDHQISMASGSTMALETTRPRLRKSKALPEMSVSEMKAERMQQHRQQGLENDFYCKCFESFHQLVSTTMDATQSLALQYHFNPANSPSGDPRLIRAIVSLRVALDKSRAEETSAEQEWKQQWKVSPIRQSSLRWL</sequence>
<keyword evidence="3" id="KW-0378">Hydrolase</keyword>
<reference evidence="6 7" key="1">
    <citation type="journal article" date="2023" name="IMA Fungus">
        <title>Comparative genomic study of the Penicillium genus elucidates a diverse pangenome and 15 lateral gene transfer events.</title>
        <authorList>
            <person name="Petersen C."/>
            <person name="Sorensen T."/>
            <person name="Nielsen M.R."/>
            <person name="Sondergaard T.E."/>
            <person name="Sorensen J.L."/>
            <person name="Fitzpatrick D.A."/>
            <person name="Frisvad J.C."/>
            <person name="Nielsen K.L."/>
        </authorList>
    </citation>
    <scope>NUCLEOTIDE SEQUENCE [LARGE SCALE GENOMIC DNA]</scope>
    <source>
        <strain evidence="6 7">IBT 3361</strain>
    </source>
</reference>
<dbReference type="PANTHER" id="PTHR24185">
    <property type="entry name" value="CALCIUM-INDEPENDENT PHOSPHOLIPASE A2-GAMMA"/>
    <property type="match status" value="1"/>
</dbReference>
<evidence type="ECO:0008006" key="8">
    <source>
        <dbReference type="Google" id="ProtNLM"/>
    </source>
</evidence>
<keyword evidence="2" id="KW-0479">Metal-binding</keyword>
<dbReference type="PROSITE" id="PS50089">
    <property type="entry name" value="ZF_RING_2"/>
    <property type="match status" value="1"/>
</dbReference>
<name>A0ABQ8WE97_PENCH</name>
<feature type="active site" description="Proton acceptor" evidence="3">
    <location>
        <position position="612"/>
    </location>
</feature>
<keyword evidence="2" id="KW-0863">Zinc-finger</keyword>